<organism evidence="10 11">
    <name type="scientific">Geotoga petraea</name>
    <dbReference type="NCBI Taxonomy" id="28234"/>
    <lineage>
        <taxon>Bacteria</taxon>
        <taxon>Thermotogati</taxon>
        <taxon>Thermotogota</taxon>
        <taxon>Thermotogae</taxon>
        <taxon>Petrotogales</taxon>
        <taxon>Petrotogaceae</taxon>
        <taxon>Geotoga</taxon>
    </lineage>
</organism>
<name>A0A4Z0VYX8_9BACT</name>
<dbReference type="GO" id="GO:0016787">
    <property type="term" value="F:hydrolase activity"/>
    <property type="evidence" value="ECO:0007669"/>
    <property type="project" value="InterPro"/>
</dbReference>
<evidence type="ECO:0000259" key="9">
    <source>
        <dbReference type="Pfam" id="PF04509"/>
    </source>
</evidence>
<dbReference type="EMBL" id="SRME01000001">
    <property type="protein sequence ID" value="TGG89258.1"/>
    <property type="molecule type" value="Genomic_DNA"/>
</dbReference>
<feature type="compositionally biased region" description="Low complexity" evidence="7">
    <location>
        <begin position="250"/>
        <end position="274"/>
    </location>
</feature>
<reference evidence="10 11" key="1">
    <citation type="submission" date="2019-04" db="EMBL/GenBank/DDBJ databases">
        <title>Draft genome sequence data and analysis of a Fermenting Bacterium, Geotoga petraea strain HO-Geo1, isolated from heavy-oil petroleum reservoir in Russia.</title>
        <authorList>
            <person name="Grouzdev D.S."/>
            <person name="Semenova E.M."/>
            <person name="Sokolova D.S."/>
            <person name="Tourova T.P."/>
            <person name="Poltaraus A.B."/>
            <person name="Nazina T.N."/>
        </authorList>
    </citation>
    <scope>NUCLEOTIDE SEQUENCE [LARGE SCALE GENOMIC DNA]</scope>
    <source>
        <strain evidence="10 11">HO-Geo1</strain>
    </source>
</reference>
<dbReference type="InterPro" id="IPR007597">
    <property type="entry name" value="CheC"/>
</dbReference>
<keyword evidence="4" id="KW-0145">Chemotaxis</keyword>
<dbReference type="GO" id="GO:0003774">
    <property type="term" value="F:cytoskeletal motor activity"/>
    <property type="evidence" value="ECO:0007669"/>
    <property type="project" value="InterPro"/>
</dbReference>
<comment type="subcellular location">
    <subcellularLocation>
        <location evidence="1">Cell membrane</location>
        <topology evidence="1">Peripheral membrane protein</topology>
        <orientation evidence="1">Cytoplasmic side</orientation>
    </subcellularLocation>
</comment>
<dbReference type="InterPro" id="IPR001543">
    <property type="entry name" value="FliN-like_C"/>
</dbReference>
<evidence type="ECO:0000259" key="8">
    <source>
        <dbReference type="Pfam" id="PF01052"/>
    </source>
</evidence>
<dbReference type="GO" id="GO:0005886">
    <property type="term" value="C:plasma membrane"/>
    <property type="evidence" value="ECO:0007669"/>
    <property type="project" value="UniProtKB-SubCell"/>
</dbReference>
<dbReference type="OrthoDB" id="9773459at2"/>
<keyword evidence="10" id="KW-0966">Cell projection</keyword>
<keyword evidence="10" id="KW-0969">Cilium</keyword>
<dbReference type="SUPFAM" id="SSF101801">
    <property type="entry name" value="Surface presentation of antigens (SPOA)"/>
    <property type="match status" value="1"/>
</dbReference>
<evidence type="ECO:0000256" key="1">
    <source>
        <dbReference type="ARBA" id="ARBA00004413"/>
    </source>
</evidence>
<evidence type="ECO:0000256" key="7">
    <source>
        <dbReference type="SAM" id="MobiDB-lite"/>
    </source>
</evidence>
<dbReference type="Gene3D" id="2.30.330.10">
    <property type="entry name" value="SpoA-like"/>
    <property type="match status" value="1"/>
</dbReference>
<dbReference type="SUPFAM" id="SSF103039">
    <property type="entry name" value="CheC-like"/>
    <property type="match status" value="1"/>
</dbReference>
<dbReference type="NCBIfam" id="NF005995">
    <property type="entry name" value="PRK08119.1"/>
    <property type="match status" value="1"/>
</dbReference>
<evidence type="ECO:0000256" key="3">
    <source>
        <dbReference type="ARBA" id="ARBA00022475"/>
    </source>
</evidence>
<dbReference type="CDD" id="cd17907">
    <property type="entry name" value="FliY_FliN-Y"/>
    <property type="match status" value="1"/>
</dbReference>
<dbReference type="PRINTS" id="PR00956">
    <property type="entry name" value="FLGMOTORFLIN"/>
</dbReference>
<dbReference type="PANTHER" id="PTHR43484:SF1">
    <property type="entry name" value="FLAGELLAR MOTOR SWITCH PROTEIN FLIN"/>
    <property type="match status" value="1"/>
</dbReference>
<dbReference type="InterPro" id="IPR036429">
    <property type="entry name" value="SpoA-like_sf"/>
</dbReference>
<keyword evidence="5" id="KW-0283">Flagellar rotation</keyword>
<dbReference type="Pfam" id="PF01052">
    <property type="entry name" value="FliMN_C"/>
    <property type="match status" value="1"/>
</dbReference>
<feature type="domain" description="Flagellar motor switch protein FliN-like C-terminal" evidence="8">
    <location>
        <begin position="322"/>
        <end position="392"/>
    </location>
</feature>
<proteinExistence type="inferred from homology"/>
<evidence type="ECO:0000256" key="4">
    <source>
        <dbReference type="ARBA" id="ARBA00022500"/>
    </source>
</evidence>
<dbReference type="PANTHER" id="PTHR43484">
    <property type="match status" value="1"/>
</dbReference>
<comment type="caution">
    <text evidence="10">The sequence shown here is derived from an EMBL/GenBank/DDBJ whole genome shotgun (WGS) entry which is preliminary data.</text>
</comment>
<dbReference type="AlphaFoldDB" id="A0A4Z0VYX8"/>
<dbReference type="NCBIfam" id="TIGR02480">
    <property type="entry name" value="fliN"/>
    <property type="match status" value="1"/>
</dbReference>
<protein>
    <submittedName>
        <fullName evidence="10">Flagellar motor switch phosphatase FliY</fullName>
    </submittedName>
</protein>
<feature type="domain" description="CheC-like protein" evidence="9">
    <location>
        <begin position="144"/>
        <end position="180"/>
    </location>
</feature>
<keyword evidence="10" id="KW-0282">Flagellum</keyword>
<evidence type="ECO:0000313" key="11">
    <source>
        <dbReference type="Proteomes" id="UP000297288"/>
    </source>
</evidence>
<dbReference type="InterPro" id="IPR001172">
    <property type="entry name" value="FliN_T3SS_HrcQb"/>
</dbReference>
<keyword evidence="6" id="KW-0472">Membrane</keyword>
<accession>A0A4Z0VYX8</accession>
<feature type="region of interest" description="Disordered" evidence="7">
    <location>
        <begin position="239"/>
        <end position="277"/>
    </location>
</feature>
<dbReference type="Gene3D" id="3.40.1550.10">
    <property type="entry name" value="CheC-like"/>
    <property type="match status" value="1"/>
</dbReference>
<sequence length="402" mass="44839">MKTKLKRKMGVKKMLSDDFLSQEELDSLLNGLNEESENKDNLDLEKIIDMMSEVGNIAMGSGATTLSTLLRKKVKIESPQASIVKFKDIRTNFEGQQLVITIDYKKGLKGINSFVLPGNMANIISNLMMGGEGKVEENSELDEISKSAVGEAMNQMMGSASTAMSDFLRTSVDISPPNIHVLDFSDESTSFPPMETSEDEDIISIKFNMEINGLAKTIFWQFIPLSFAKTVEELMKKAMSEGDNRTNKNQQQVQNQSPQPQQSQQRQTQQQPQQIADDYSQNSNIINQGSEVNVNPVNFGEISDSSQPQQNTQNIDMNKLQLLLDVPLEIKVELGRVQMSLKEVLDLHNGSMLQLDKLAGEPLDIYANGKLVARGEVVVIEESFGVRITEIVSLKERLRSLK</sequence>
<dbReference type="InterPro" id="IPR051469">
    <property type="entry name" value="FliN/MopA/SpaO"/>
</dbReference>
<dbReference type="InterPro" id="IPR028976">
    <property type="entry name" value="CheC-like_sf"/>
</dbReference>
<dbReference type="Pfam" id="PF04509">
    <property type="entry name" value="CheC"/>
    <property type="match status" value="2"/>
</dbReference>
<keyword evidence="3" id="KW-1003">Cell membrane</keyword>
<dbReference type="InterPro" id="IPR012826">
    <property type="entry name" value="FliN"/>
</dbReference>
<dbReference type="GO" id="GO:0006935">
    <property type="term" value="P:chemotaxis"/>
    <property type="evidence" value="ECO:0007669"/>
    <property type="project" value="UniProtKB-KW"/>
</dbReference>
<dbReference type="Proteomes" id="UP000297288">
    <property type="component" value="Unassembled WGS sequence"/>
</dbReference>
<dbReference type="GO" id="GO:0071973">
    <property type="term" value="P:bacterial-type flagellum-dependent cell motility"/>
    <property type="evidence" value="ECO:0007669"/>
    <property type="project" value="InterPro"/>
</dbReference>
<gene>
    <name evidence="10" type="primary">fliY</name>
    <name evidence="10" type="ORF">E4650_03460</name>
</gene>
<evidence type="ECO:0000256" key="2">
    <source>
        <dbReference type="ARBA" id="ARBA00009226"/>
    </source>
</evidence>
<comment type="similarity">
    <text evidence="2">Belongs to the FliN/MopA/SpaO family.</text>
</comment>
<feature type="domain" description="CheC-like protein" evidence="9">
    <location>
        <begin position="49"/>
        <end position="82"/>
    </location>
</feature>
<dbReference type="GO" id="GO:0009425">
    <property type="term" value="C:bacterial-type flagellum basal body"/>
    <property type="evidence" value="ECO:0007669"/>
    <property type="project" value="InterPro"/>
</dbReference>
<evidence type="ECO:0000256" key="6">
    <source>
        <dbReference type="ARBA" id="ARBA00023136"/>
    </source>
</evidence>
<evidence type="ECO:0000313" key="10">
    <source>
        <dbReference type="EMBL" id="TGG89258.1"/>
    </source>
</evidence>
<evidence type="ECO:0000256" key="5">
    <source>
        <dbReference type="ARBA" id="ARBA00022779"/>
    </source>
</evidence>